<dbReference type="PROSITE" id="PS00144">
    <property type="entry name" value="ASN_GLN_ASE_1"/>
    <property type="match status" value="1"/>
</dbReference>
<dbReference type="SUPFAM" id="SSF53774">
    <property type="entry name" value="Glutaminase/Asparaginase"/>
    <property type="match status" value="1"/>
</dbReference>
<gene>
    <name evidence="8" type="ORF">SAMN05660337_3063</name>
</gene>
<keyword evidence="2" id="KW-0378">Hydrolase</keyword>
<dbReference type="RefSeq" id="WP_092162637.1">
    <property type="nucleotide sequence ID" value="NZ_FNGA01000005.1"/>
</dbReference>
<dbReference type="InterPro" id="IPR020827">
    <property type="entry name" value="Asparaginase/glutaminase_AS1"/>
</dbReference>
<organism evidence="8 9">
    <name type="scientific">Maridesulfovibrio ferrireducens</name>
    <dbReference type="NCBI Taxonomy" id="246191"/>
    <lineage>
        <taxon>Bacteria</taxon>
        <taxon>Pseudomonadati</taxon>
        <taxon>Thermodesulfobacteriota</taxon>
        <taxon>Desulfovibrionia</taxon>
        <taxon>Desulfovibrionales</taxon>
        <taxon>Desulfovibrionaceae</taxon>
        <taxon>Maridesulfovibrio</taxon>
    </lineage>
</organism>
<dbReference type="CDD" id="cd08964">
    <property type="entry name" value="L-asparaginase_II"/>
    <property type="match status" value="1"/>
</dbReference>
<sequence>MVANNISGEVVLIFTGGTIGMSEKPDAGGVVPDDNFNKLLSEITPDDKDIKIRPVLWSDVPSPHMSPEMMLKLAHDVDSYLSEDQVLGAVILHGTDLMAETAYALDLTVNSPKPVILTGAMRYFNESGYDGIRNLVDAVRVCLLPPPKGTDVIIQMADKLFAAKNAIKSSSLNVDPFIGQNTGRIGFIAGESVILTRADSYRRPRFSFPVTGVSKNVHLVGCHPGMNSTILEKLLETDVKGIVLEGFGAGNTPPELVAGIEKCIEAGVLVVLCTRCVEGGVWPIYAYPGGAANLKQKGVITAGGLSALKATLLLQLLLGSNCPIDQIKTIFAEESV</sequence>
<dbReference type="PIRSF" id="PIRSF500176">
    <property type="entry name" value="L_ASNase"/>
    <property type="match status" value="1"/>
</dbReference>
<evidence type="ECO:0000259" key="7">
    <source>
        <dbReference type="Pfam" id="PF17763"/>
    </source>
</evidence>
<dbReference type="Gene3D" id="3.40.50.1170">
    <property type="entry name" value="L-asparaginase, N-terminal domain"/>
    <property type="match status" value="1"/>
</dbReference>
<dbReference type="InterPro" id="IPR004550">
    <property type="entry name" value="AsnASE_II"/>
</dbReference>
<reference evidence="9" key="1">
    <citation type="submission" date="2016-10" db="EMBL/GenBank/DDBJ databases">
        <authorList>
            <person name="Varghese N."/>
            <person name="Submissions S."/>
        </authorList>
    </citation>
    <scope>NUCLEOTIDE SEQUENCE [LARGE SCALE GENOMIC DNA]</scope>
    <source>
        <strain evidence="9">DSM 16995</strain>
    </source>
</reference>
<accession>A0A1G9KFU9</accession>
<dbReference type="PANTHER" id="PTHR11707:SF28">
    <property type="entry name" value="60 KDA LYSOPHOSPHOLIPASE"/>
    <property type="match status" value="1"/>
</dbReference>
<dbReference type="InterPro" id="IPR027474">
    <property type="entry name" value="L-asparaginase_N"/>
</dbReference>
<dbReference type="OrthoDB" id="9788068at2"/>
<evidence type="ECO:0000259" key="6">
    <source>
        <dbReference type="Pfam" id="PF00710"/>
    </source>
</evidence>
<dbReference type="PANTHER" id="PTHR11707">
    <property type="entry name" value="L-ASPARAGINASE"/>
    <property type="match status" value="1"/>
</dbReference>
<dbReference type="SFLD" id="SFLDS00057">
    <property type="entry name" value="Glutaminase/Asparaginase"/>
    <property type="match status" value="1"/>
</dbReference>
<dbReference type="GO" id="GO:0004067">
    <property type="term" value="F:asparaginase activity"/>
    <property type="evidence" value="ECO:0007669"/>
    <property type="project" value="UniProtKB-UniRule"/>
</dbReference>
<dbReference type="PRINTS" id="PR00139">
    <property type="entry name" value="ASNGLNASE"/>
</dbReference>
<evidence type="ECO:0000313" key="8">
    <source>
        <dbReference type="EMBL" id="SDL48492.1"/>
    </source>
</evidence>
<evidence type="ECO:0000256" key="1">
    <source>
        <dbReference type="ARBA" id="ARBA00010518"/>
    </source>
</evidence>
<dbReference type="AlphaFoldDB" id="A0A1G9KFU9"/>
<dbReference type="InterPro" id="IPR037152">
    <property type="entry name" value="L-asparaginase_N_sf"/>
</dbReference>
<dbReference type="EMBL" id="FNGA01000005">
    <property type="protein sequence ID" value="SDL48492.1"/>
    <property type="molecule type" value="Genomic_DNA"/>
</dbReference>
<keyword evidence="9" id="KW-1185">Reference proteome</keyword>
<dbReference type="STRING" id="246191.SAMN05660337_3063"/>
<feature type="binding site" evidence="4">
    <location>
        <position position="62"/>
    </location>
    <ligand>
        <name>substrate</name>
    </ligand>
</feature>
<proteinExistence type="inferred from homology"/>
<comment type="similarity">
    <text evidence="1">Belongs to the asparaginase 1 family.</text>
</comment>
<dbReference type="Pfam" id="PF00710">
    <property type="entry name" value="Asparaginase"/>
    <property type="match status" value="1"/>
</dbReference>
<evidence type="ECO:0000256" key="4">
    <source>
        <dbReference type="PIRSR" id="PIRSR001220-2"/>
    </source>
</evidence>
<dbReference type="InterPro" id="IPR027473">
    <property type="entry name" value="L-asparaginase_C"/>
</dbReference>
<feature type="binding site" evidence="4">
    <location>
        <begin position="95"/>
        <end position="96"/>
    </location>
    <ligand>
        <name>substrate</name>
    </ligand>
</feature>
<evidence type="ECO:0000256" key="5">
    <source>
        <dbReference type="PROSITE-ProRule" id="PRU10099"/>
    </source>
</evidence>
<dbReference type="PROSITE" id="PS51732">
    <property type="entry name" value="ASN_GLN_ASE_3"/>
    <property type="match status" value="1"/>
</dbReference>
<dbReference type="InterPro" id="IPR040919">
    <property type="entry name" value="Asparaginase_C"/>
</dbReference>
<evidence type="ECO:0000256" key="2">
    <source>
        <dbReference type="ARBA" id="ARBA00022801"/>
    </source>
</evidence>
<name>A0A1G9KFU9_9BACT</name>
<feature type="active site" description="O-isoaspartyl threonine intermediate" evidence="3">
    <location>
        <position position="18"/>
    </location>
</feature>
<dbReference type="PIRSF" id="PIRSF001220">
    <property type="entry name" value="L-ASNase_gatD"/>
    <property type="match status" value="1"/>
</dbReference>
<feature type="domain" description="Asparaginase/glutaminase C-terminal" evidence="7">
    <location>
        <begin position="216"/>
        <end position="331"/>
    </location>
</feature>
<evidence type="ECO:0000256" key="3">
    <source>
        <dbReference type="PIRSR" id="PIRSR001220-1"/>
    </source>
</evidence>
<feature type="active site" evidence="5">
    <location>
        <position position="18"/>
    </location>
</feature>
<feature type="domain" description="L-asparaginase N-terminal" evidence="6">
    <location>
        <begin position="10"/>
        <end position="197"/>
    </location>
</feature>
<evidence type="ECO:0000313" key="9">
    <source>
        <dbReference type="Proteomes" id="UP000199053"/>
    </source>
</evidence>
<dbReference type="InterPro" id="IPR006034">
    <property type="entry name" value="Asparaginase/glutaminase-like"/>
</dbReference>
<dbReference type="SMART" id="SM00870">
    <property type="entry name" value="Asparaginase"/>
    <property type="match status" value="1"/>
</dbReference>
<dbReference type="Proteomes" id="UP000199053">
    <property type="component" value="Unassembled WGS sequence"/>
</dbReference>
<dbReference type="GO" id="GO:0006528">
    <property type="term" value="P:asparagine metabolic process"/>
    <property type="evidence" value="ECO:0007669"/>
    <property type="project" value="InterPro"/>
</dbReference>
<dbReference type="Pfam" id="PF17763">
    <property type="entry name" value="Asparaginase_C"/>
    <property type="match status" value="1"/>
</dbReference>
<dbReference type="Gene3D" id="3.40.50.40">
    <property type="match status" value="1"/>
</dbReference>
<dbReference type="InterPro" id="IPR036152">
    <property type="entry name" value="Asp/glu_Ase-like_sf"/>
</dbReference>
<protein>
    <submittedName>
        <fullName evidence="8">L-asparaginase</fullName>
    </submittedName>
</protein>